<dbReference type="AlphaFoldDB" id="A0A5J6JBE0"/>
<feature type="transmembrane region" description="Helical" evidence="1">
    <location>
        <begin position="53"/>
        <end position="71"/>
    </location>
</feature>
<evidence type="ECO:0000313" key="3">
    <source>
        <dbReference type="Proteomes" id="UP000325563"/>
    </source>
</evidence>
<keyword evidence="3" id="KW-1185">Reference proteome</keyword>
<evidence type="ECO:0000313" key="2">
    <source>
        <dbReference type="EMBL" id="QEV48547.1"/>
    </source>
</evidence>
<dbReference type="KEGG" id="svn:CP980_28795"/>
<protein>
    <submittedName>
        <fullName evidence="2">LPXTG cell wall anchor domain-containing protein</fullName>
    </submittedName>
</protein>
<dbReference type="EMBL" id="CP023692">
    <property type="protein sequence ID" value="QEV48547.1"/>
    <property type="molecule type" value="Genomic_DNA"/>
</dbReference>
<dbReference type="GeneID" id="95614544"/>
<organism evidence="2 3">
    <name type="scientific">Streptomyces vinaceus</name>
    <dbReference type="NCBI Taxonomy" id="1960"/>
    <lineage>
        <taxon>Bacteria</taxon>
        <taxon>Bacillati</taxon>
        <taxon>Actinomycetota</taxon>
        <taxon>Actinomycetes</taxon>
        <taxon>Kitasatosporales</taxon>
        <taxon>Streptomycetaceae</taxon>
        <taxon>Streptomyces</taxon>
    </lineage>
</organism>
<gene>
    <name evidence="2" type="ORF">CP980_28795</name>
</gene>
<feature type="transmembrane region" description="Helical" evidence="1">
    <location>
        <begin position="78"/>
        <end position="95"/>
    </location>
</feature>
<dbReference type="Proteomes" id="UP000325563">
    <property type="component" value="Chromosome"/>
</dbReference>
<dbReference type="RefSeq" id="WP_150529373.1">
    <property type="nucleotide sequence ID" value="NZ_BNBW01000003.1"/>
</dbReference>
<evidence type="ECO:0000256" key="1">
    <source>
        <dbReference type="SAM" id="Phobius"/>
    </source>
</evidence>
<reference evidence="2 3" key="1">
    <citation type="submission" date="2017-09" db="EMBL/GenBank/DDBJ databases">
        <authorList>
            <person name="Lee N."/>
            <person name="Cho B.-K."/>
        </authorList>
    </citation>
    <scope>NUCLEOTIDE SEQUENCE [LARGE SCALE GENOMIC DNA]</scope>
    <source>
        <strain evidence="2 3">ATCC 27476</strain>
    </source>
</reference>
<name>A0A5J6JBE0_STRVI</name>
<proteinExistence type="predicted"/>
<feature type="transmembrane region" description="Helical" evidence="1">
    <location>
        <begin position="107"/>
        <end position="129"/>
    </location>
</feature>
<sequence length="134" mass="13721">MTLVAPRFQTRRTPRPRLATLLTGAGVALVPWMVVLAKTLPHTAEVSNWSTAWIGLDAMLAAGLGGTGLLLGRHDPRAAPLAAATAALLVMDAWFDVTTAASGGARATAVALAVCAELPLAALCAAVAARRPVF</sequence>
<keyword evidence="1" id="KW-0812">Transmembrane</keyword>
<accession>A0A5J6JBE0</accession>
<dbReference type="NCBIfam" id="TIGR01167">
    <property type="entry name" value="LPXTG_anchor"/>
    <property type="match status" value="1"/>
</dbReference>
<keyword evidence="1" id="KW-0472">Membrane</keyword>
<keyword evidence="1" id="KW-1133">Transmembrane helix</keyword>